<feature type="region of interest" description="Disordered" evidence="4">
    <location>
        <begin position="227"/>
        <end position="277"/>
    </location>
</feature>
<feature type="transmembrane region" description="Helical" evidence="5">
    <location>
        <begin position="144"/>
        <end position="164"/>
    </location>
</feature>
<feature type="transmembrane region" description="Helical" evidence="5">
    <location>
        <begin position="66"/>
        <end position="86"/>
    </location>
</feature>
<feature type="region of interest" description="Disordered" evidence="4">
    <location>
        <begin position="399"/>
        <end position="420"/>
    </location>
</feature>
<evidence type="ECO:0000313" key="8">
    <source>
        <dbReference type="EMBL" id="GIG52056.1"/>
    </source>
</evidence>
<proteinExistence type="predicted"/>
<dbReference type="GO" id="GO:0016301">
    <property type="term" value="F:kinase activity"/>
    <property type="evidence" value="ECO:0007669"/>
    <property type="project" value="UniProtKB-KW"/>
</dbReference>
<dbReference type="InterPro" id="IPR036890">
    <property type="entry name" value="HATPase_C_sf"/>
</dbReference>
<feature type="transmembrane region" description="Helical" evidence="5">
    <location>
        <begin position="38"/>
        <end position="59"/>
    </location>
</feature>
<keyword evidence="5" id="KW-0472">Membrane</keyword>
<comment type="caution">
    <text evidence="8">The sequence shown here is derived from an EMBL/GenBank/DDBJ whole genome shotgun (WGS) entry which is preliminary data.</text>
</comment>
<feature type="compositionally biased region" description="Low complexity" evidence="4">
    <location>
        <begin position="267"/>
        <end position="277"/>
    </location>
</feature>
<dbReference type="AlphaFoldDB" id="A0A919PZD6"/>
<evidence type="ECO:0000256" key="5">
    <source>
        <dbReference type="SAM" id="Phobius"/>
    </source>
</evidence>
<keyword evidence="5" id="KW-1133">Transmembrane helix</keyword>
<dbReference type="NCBIfam" id="NF047322">
    <property type="entry name" value="HK_morpho_MacS"/>
    <property type="match status" value="1"/>
</dbReference>
<dbReference type="InterPro" id="IPR045975">
    <property type="entry name" value="DUF5931"/>
</dbReference>
<feature type="compositionally biased region" description="Low complexity" evidence="4">
    <location>
        <begin position="399"/>
        <end position="412"/>
    </location>
</feature>
<evidence type="ECO:0000313" key="9">
    <source>
        <dbReference type="Proteomes" id="UP000660611"/>
    </source>
</evidence>
<protein>
    <submittedName>
        <fullName evidence="8">Histidine kinase</fullName>
    </submittedName>
</protein>
<dbReference type="SUPFAM" id="SSF55874">
    <property type="entry name" value="ATPase domain of HSP90 chaperone/DNA topoisomerase II/histidine kinase"/>
    <property type="match status" value="1"/>
</dbReference>
<feature type="domain" description="DUF5931" evidence="7">
    <location>
        <begin position="3"/>
        <end position="170"/>
    </location>
</feature>
<evidence type="ECO:0000256" key="1">
    <source>
        <dbReference type="ARBA" id="ARBA00022679"/>
    </source>
</evidence>
<gene>
    <name evidence="8" type="ORF">Dsi01nite_100970</name>
</gene>
<evidence type="ECO:0000256" key="3">
    <source>
        <dbReference type="ARBA" id="ARBA00023012"/>
    </source>
</evidence>
<feature type="transmembrane region" description="Helical" evidence="5">
    <location>
        <begin position="12"/>
        <end position="32"/>
    </location>
</feature>
<keyword evidence="9" id="KW-1185">Reference proteome</keyword>
<dbReference type="Gene3D" id="3.30.565.10">
    <property type="entry name" value="Histidine kinase-like ATPase, C-terminal domain"/>
    <property type="match status" value="1"/>
</dbReference>
<keyword evidence="5" id="KW-0812">Transmembrane</keyword>
<dbReference type="GO" id="GO:0000160">
    <property type="term" value="P:phosphorelay signal transduction system"/>
    <property type="evidence" value="ECO:0007669"/>
    <property type="project" value="UniProtKB-KW"/>
</dbReference>
<dbReference type="PANTHER" id="PTHR24421:SF61">
    <property type="entry name" value="OXYGEN SENSOR HISTIDINE KINASE NREB"/>
    <property type="match status" value="1"/>
</dbReference>
<evidence type="ECO:0000256" key="2">
    <source>
        <dbReference type="ARBA" id="ARBA00022777"/>
    </source>
</evidence>
<organism evidence="8 9">
    <name type="scientific">Dactylosporangium siamense</name>
    <dbReference type="NCBI Taxonomy" id="685454"/>
    <lineage>
        <taxon>Bacteria</taxon>
        <taxon>Bacillati</taxon>
        <taxon>Actinomycetota</taxon>
        <taxon>Actinomycetes</taxon>
        <taxon>Micromonosporales</taxon>
        <taxon>Micromonosporaceae</taxon>
        <taxon>Dactylosporangium</taxon>
    </lineage>
</organism>
<keyword evidence="3" id="KW-0902">Two-component regulatory system</keyword>
<sequence>MKALEGPLWRALLVFRIAALGYAAVLMIGNFQHYYWPLGGWLILSVMAAWTVVSSLAYARPERRDWPLLITDLAVTAGCLLATRWIVQPDGLGVGAPTLPMAWVASPVVAWAISGGRRRGAIAALLMSGADVVVRDGFSQATVNGPVLMVLAGIGIGHIARLAIDAEARLQRATELEAATRERERLARGIHDSVLQVLALLQRRGAELGGEAAELGRLAGEQEATLRSLVTSSGPPPAATTRRRTTSAAPQPPGRRSFRLPASLSRSPSTTQRATPAARATAAAGVRGASSADLVDLRTLLAGYSAMGVSVAAPATEVLLPAAIAAEVAAAVAAAVDNVQLHAGPDARAWLLVEELDDTVTVTIRDNGPGIPDGRLTEAEQAGRLGLAQSIRGRIRDLGGTTTITSTPTTGTEIELQVPR</sequence>
<feature type="domain" description="Histidine kinase/HSP90-like ATPase" evidence="6">
    <location>
        <begin position="330"/>
        <end position="419"/>
    </location>
</feature>
<dbReference type="InterPro" id="IPR050482">
    <property type="entry name" value="Sensor_HK_TwoCompSys"/>
</dbReference>
<dbReference type="InterPro" id="IPR003594">
    <property type="entry name" value="HATPase_dom"/>
</dbReference>
<evidence type="ECO:0000259" key="7">
    <source>
        <dbReference type="Pfam" id="PF19354"/>
    </source>
</evidence>
<evidence type="ECO:0000256" key="4">
    <source>
        <dbReference type="SAM" id="MobiDB-lite"/>
    </source>
</evidence>
<evidence type="ECO:0000259" key="6">
    <source>
        <dbReference type="Pfam" id="PF02518"/>
    </source>
</evidence>
<dbReference type="EMBL" id="BONQ01000168">
    <property type="protein sequence ID" value="GIG52056.1"/>
    <property type="molecule type" value="Genomic_DNA"/>
</dbReference>
<name>A0A919PZD6_9ACTN</name>
<dbReference type="Pfam" id="PF19354">
    <property type="entry name" value="DUF5931"/>
    <property type="match status" value="1"/>
</dbReference>
<dbReference type="RefSeq" id="WP_239136995.1">
    <property type="nucleotide sequence ID" value="NZ_BAAAVW010000037.1"/>
</dbReference>
<keyword evidence="2 8" id="KW-0418">Kinase</keyword>
<dbReference type="PANTHER" id="PTHR24421">
    <property type="entry name" value="NITRATE/NITRITE SENSOR PROTEIN NARX-RELATED"/>
    <property type="match status" value="1"/>
</dbReference>
<reference evidence="8" key="1">
    <citation type="submission" date="2021-01" db="EMBL/GenBank/DDBJ databases">
        <title>Whole genome shotgun sequence of Dactylosporangium siamense NBRC 106093.</title>
        <authorList>
            <person name="Komaki H."/>
            <person name="Tamura T."/>
        </authorList>
    </citation>
    <scope>NUCLEOTIDE SEQUENCE</scope>
    <source>
        <strain evidence="8">NBRC 106093</strain>
    </source>
</reference>
<keyword evidence="1" id="KW-0808">Transferase</keyword>
<dbReference type="Pfam" id="PF02518">
    <property type="entry name" value="HATPase_c"/>
    <property type="match status" value="1"/>
</dbReference>
<accession>A0A919PZD6</accession>
<dbReference type="Proteomes" id="UP000660611">
    <property type="component" value="Unassembled WGS sequence"/>
</dbReference>
<feature type="transmembrane region" description="Helical" evidence="5">
    <location>
        <begin position="92"/>
        <end position="113"/>
    </location>
</feature>